<evidence type="ECO:0000313" key="4">
    <source>
        <dbReference type="Proteomes" id="UP001497392"/>
    </source>
</evidence>
<evidence type="ECO:0000313" key="3">
    <source>
        <dbReference type="EMBL" id="CAL5229858.1"/>
    </source>
</evidence>
<sequence>MKFGALLRESSNETPELQNLYSCYKLLKKGLKRLPDRHNVEVGADDPAERAAIAERQHSFVMILNEDVQQFNELFIEKEEESVIRLRSLEDAAEGAQHNMEATGKVFKSYVDFHGKMLLLVHWSILAYTGLVKILKKHHKRTGLLVRAPHLDNLLSQPFCSVELMSQLVHKAERDINSLAAQLRSMSHPAGAPAATAAAALSGSSPLPSGLGAVNDLIHAARSSVEQIAQHRDEPASSSEEENSVDAAEEQPGAEGVVQPHEADGEVQGLAACSLPQQEALQPRQKRHLSRSLDLSRGSVSSRAAKHQKQDDGSVQYLAAPVDPAELAAATLAHQASLDMSGLKDAQPRQVLSGRDAGSLNQRGAPLNGSSHSQTAAAVRPAAQPLLVHAAGAQSQHMDEAGSQAWEGPVEEQPPSILRQTEAALGLWEQLHVTASTPSTVLPPQNARATSAAAFSASTDQSAA</sequence>
<dbReference type="PANTHER" id="PTHR45978">
    <property type="entry name" value="SPX DOMAIN-CONTAINING PROTEIN 3"/>
    <property type="match status" value="1"/>
</dbReference>
<name>A0ABP1GJH5_9CHLO</name>
<dbReference type="InterPro" id="IPR031142">
    <property type="entry name" value="SPX_prot"/>
</dbReference>
<dbReference type="PROSITE" id="PS51382">
    <property type="entry name" value="SPX"/>
    <property type="match status" value="1"/>
</dbReference>
<comment type="caution">
    <text evidence="3">The sequence shown here is derived from an EMBL/GenBank/DDBJ whole genome shotgun (WGS) entry which is preliminary data.</text>
</comment>
<evidence type="ECO:0000259" key="2">
    <source>
        <dbReference type="PROSITE" id="PS51382"/>
    </source>
</evidence>
<feature type="domain" description="SPX" evidence="2">
    <location>
        <begin position="1"/>
        <end position="152"/>
    </location>
</feature>
<keyword evidence="4" id="KW-1185">Reference proteome</keyword>
<reference evidence="3 4" key="1">
    <citation type="submission" date="2024-06" db="EMBL/GenBank/DDBJ databases">
        <authorList>
            <person name="Kraege A."/>
            <person name="Thomma B."/>
        </authorList>
    </citation>
    <scope>NUCLEOTIDE SEQUENCE [LARGE SCALE GENOMIC DNA]</scope>
</reference>
<dbReference type="Proteomes" id="UP001497392">
    <property type="component" value="Unassembled WGS sequence"/>
</dbReference>
<feature type="region of interest" description="Disordered" evidence="1">
    <location>
        <begin position="226"/>
        <end position="255"/>
    </location>
</feature>
<accession>A0ABP1GJH5</accession>
<evidence type="ECO:0000256" key="1">
    <source>
        <dbReference type="SAM" id="MobiDB-lite"/>
    </source>
</evidence>
<proteinExistence type="predicted"/>
<protein>
    <submittedName>
        <fullName evidence="3">G13268 protein</fullName>
    </submittedName>
</protein>
<dbReference type="InterPro" id="IPR004331">
    <property type="entry name" value="SPX_dom"/>
</dbReference>
<dbReference type="PANTHER" id="PTHR45978:SF7">
    <property type="entry name" value="SPX DOMAIN-CONTAINING PROTEIN 4"/>
    <property type="match status" value="1"/>
</dbReference>
<dbReference type="EMBL" id="CAXHTA020000021">
    <property type="protein sequence ID" value="CAL5229858.1"/>
    <property type="molecule type" value="Genomic_DNA"/>
</dbReference>
<feature type="region of interest" description="Disordered" evidence="1">
    <location>
        <begin position="278"/>
        <end position="314"/>
    </location>
</feature>
<feature type="compositionally biased region" description="Acidic residues" evidence="1">
    <location>
        <begin position="239"/>
        <end position="249"/>
    </location>
</feature>
<gene>
    <name evidence="3" type="primary">g13268</name>
    <name evidence="3" type="ORF">VP750_LOCUS11764</name>
</gene>
<organism evidence="3 4">
    <name type="scientific">Coccomyxa viridis</name>
    <dbReference type="NCBI Taxonomy" id="1274662"/>
    <lineage>
        <taxon>Eukaryota</taxon>
        <taxon>Viridiplantae</taxon>
        <taxon>Chlorophyta</taxon>
        <taxon>core chlorophytes</taxon>
        <taxon>Trebouxiophyceae</taxon>
        <taxon>Trebouxiophyceae incertae sedis</taxon>
        <taxon>Coccomyxaceae</taxon>
        <taxon>Coccomyxa</taxon>
    </lineage>
</organism>